<dbReference type="AlphaFoldDB" id="F6HSG0"/>
<protein>
    <submittedName>
        <fullName evidence="1">Uncharacterized protein</fullName>
    </submittedName>
</protein>
<dbReference type="PaxDb" id="29760-VIT_14s0006g00060.t01"/>
<name>F6HSG0_VITVI</name>
<dbReference type="HOGENOM" id="CLU_3417724_0_0_1"/>
<evidence type="ECO:0000313" key="1">
    <source>
        <dbReference type="EMBL" id="CCB57600.1"/>
    </source>
</evidence>
<organism evidence="1 2">
    <name type="scientific">Vitis vinifera</name>
    <name type="common">Grape</name>
    <dbReference type="NCBI Taxonomy" id="29760"/>
    <lineage>
        <taxon>Eukaryota</taxon>
        <taxon>Viridiplantae</taxon>
        <taxon>Streptophyta</taxon>
        <taxon>Embryophyta</taxon>
        <taxon>Tracheophyta</taxon>
        <taxon>Spermatophyta</taxon>
        <taxon>Magnoliopsida</taxon>
        <taxon>eudicotyledons</taxon>
        <taxon>Gunneridae</taxon>
        <taxon>Pentapetalae</taxon>
        <taxon>rosids</taxon>
        <taxon>Vitales</taxon>
        <taxon>Vitaceae</taxon>
        <taxon>Viteae</taxon>
        <taxon>Vitis</taxon>
    </lineage>
</organism>
<sequence length="26" mass="3448">MFLSFFFCFVWFPRKWSRFEVWVLEI</sequence>
<evidence type="ECO:0000313" key="2">
    <source>
        <dbReference type="Proteomes" id="UP000009183"/>
    </source>
</evidence>
<gene>
    <name evidence="1" type="ordered locus">VIT_14s0006g00060</name>
</gene>
<dbReference type="InParanoid" id="F6HSG0"/>
<accession>F6HSG0</accession>
<proteinExistence type="predicted"/>
<dbReference type="Proteomes" id="UP000009183">
    <property type="component" value="Chromosome 14"/>
</dbReference>
<keyword evidence="2" id="KW-1185">Reference proteome</keyword>
<reference evidence="2" key="1">
    <citation type="journal article" date="2007" name="Nature">
        <title>The grapevine genome sequence suggests ancestral hexaploidization in major angiosperm phyla.</title>
        <authorList>
            <consortium name="The French-Italian Public Consortium for Grapevine Genome Characterization."/>
            <person name="Jaillon O."/>
            <person name="Aury J.-M."/>
            <person name="Noel B."/>
            <person name="Policriti A."/>
            <person name="Clepet C."/>
            <person name="Casagrande A."/>
            <person name="Choisne N."/>
            <person name="Aubourg S."/>
            <person name="Vitulo N."/>
            <person name="Jubin C."/>
            <person name="Vezzi A."/>
            <person name="Legeai F."/>
            <person name="Hugueney P."/>
            <person name="Dasilva C."/>
            <person name="Horner D."/>
            <person name="Mica E."/>
            <person name="Jublot D."/>
            <person name="Poulain J."/>
            <person name="Bruyere C."/>
            <person name="Billault A."/>
            <person name="Segurens B."/>
            <person name="Gouyvenoux M."/>
            <person name="Ugarte E."/>
            <person name="Cattonaro F."/>
            <person name="Anthouard V."/>
            <person name="Vico V."/>
            <person name="Del Fabbro C."/>
            <person name="Alaux M."/>
            <person name="Di Gaspero G."/>
            <person name="Dumas V."/>
            <person name="Felice N."/>
            <person name="Paillard S."/>
            <person name="Juman I."/>
            <person name="Moroldo M."/>
            <person name="Scalabrin S."/>
            <person name="Canaguier A."/>
            <person name="Le Clainche I."/>
            <person name="Malacrida G."/>
            <person name="Durand E."/>
            <person name="Pesole G."/>
            <person name="Laucou V."/>
            <person name="Chatelet P."/>
            <person name="Merdinoglu D."/>
            <person name="Delledonne M."/>
            <person name="Pezzotti M."/>
            <person name="Lecharny A."/>
            <person name="Scarpelli C."/>
            <person name="Artiguenave F."/>
            <person name="Pe M.E."/>
            <person name="Valle G."/>
            <person name="Morgante M."/>
            <person name="Caboche M."/>
            <person name="Adam-Blondon A.-F."/>
            <person name="Weissenbach J."/>
            <person name="Quetier F."/>
            <person name="Wincker P."/>
        </authorList>
    </citation>
    <scope>NUCLEOTIDE SEQUENCE [LARGE SCALE GENOMIC DNA]</scope>
    <source>
        <strain evidence="2">cv. Pinot noir / PN40024</strain>
    </source>
</reference>
<dbReference type="EMBL" id="FN596245">
    <property type="protein sequence ID" value="CCB57600.1"/>
    <property type="molecule type" value="Genomic_DNA"/>
</dbReference>